<comment type="similarity">
    <text evidence="1">Belongs to the CinA family.</text>
</comment>
<dbReference type="Pfam" id="PF18146">
    <property type="entry name" value="CinA_KH"/>
    <property type="match status" value="1"/>
</dbReference>
<dbReference type="PIRSF" id="PIRSF006728">
    <property type="entry name" value="CinA"/>
    <property type="match status" value="1"/>
</dbReference>
<dbReference type="NCBIfam" id="NF001813">
    <property type="entry name" value="PRK00549.1"/>
    <property type="match status" value="1"/>
</dbReference>
<dbReference type="STRING" id="93057.EU95_1736"/>
<dbReference type="Proteomes" id="UP000030355">
    <property type="component" value="Unassembled WGS sequence"/>
</dbReference>
<dbReference type="Gene3D" id="3.30.70.2860">
    <property type="match status" value="1"/>
</dbReference>
<dbReference type="NCBIfam" id="TIGR00200">
    <property type="entry name" value="cinA_nterm"/>
    <property type="match status" value="1"/>
</dbReference>
<gene>
    <name evidence="3" type="ORF">EU95_1736</name>
</gene>
<dbReference type="InterPro" id="IPR036653">
    <property type="entry name" value="CinA-like_C"/>
</dbReference>
<dbReference type="CDD" id="cd00885">
    <property type="entry name" value="cinA"/>
    <property type="match status" value="1"/>
</dbReference>
<dbReference type="InterPro" id="IPR001453">
    <property type="entry name" value="MoaB/Mog_dom"/>
</dbReference>
<dbReference type="NCBIfam" id="TIGR00177">
    <property type="entry name" value="molyb_syn"/>
    <property type="match status" value="1"/>
</dbReference>
<protein>
    <recommendedName>
        <fullName evidence="1">CinA-like protein</fullName>
    </recommendedName>
</protein>
<dbReference type="SUPFAM" id="SSF142433">
    <property type="entry name" value="CinA-like"/>
    <property type="match status" value="1"/>
</dbReference>
<dbReference type="InterPro" id="IPR008135">
    <property type="entry name" value="Competence-induced_CinA"/>
</dbReference>
<dbReference type="InterPro" id="IPR036425">
    <property type="entry name" value="MoaB/Mog-like_dom_sf"/>
</dbReference>
<dbReference type="PANTHER" id="PTHR13939">
    <property type="entry name" value="NICOTINAMIDE-NUCLEOTIDE AMIDOHYDROLASE PNCC"/>
    <property type="match status" value="1"/>
</dbReference>
<dbReference type="Pfam" id="PF02464">
    <property type="entry name" value="CinA"/>
    <property type="match status" value="1"/>
</dbReference>
<name>A0A0A2A0Z2_PROMR</name>
<organism evidence="3 4">
    <name type="scientific">Prochlorococcus marinus str. MIT 9201</name>
    <dbReference type="NCBI Taxonomy" id="93057"/>
    <lineage>
        <taxon>Bacteria</taxon>
        <taxon>Bacillati</taxon>
        <taxon>Cyanobacteriota</taxon>
        <taxon>Cyanophyceae</taxon>
        <taxon>Synechococcales</taxon>
        <taxon>Prochlorococcaceae</taxon>
        <taxon>Prochlorococcus</taxon>
    </lineage>
</organism>
<sequence>MKHQLNPNSKGVEILSIGTELLLGNIINTNAQWISEQLSQLGLNHFRQSTVGDNYDRIIKVIQEISKRSNLLITTGGLGPTPDDLTTEAIAKSFNVTLFERPHLWEEIKQKLPNSKLQEDSSSLRKQCLFPKNAQIINNPRGTAPGMIWEPIKGFTILTFPGVPSEMKTMWEETAYDFIKTKFSDNYSFFSNTLKFAGIGESSVAEKINDLLNLKNPTVAPYANLGEVKLRITARAKNHLEAKNIIKPVKEKLKKKFSKFIFGEDHDTLPSVVIKELTKRNQTIVFAESCTGGLLSSSLTSISGSSKIFKGSIVSYSNELKNSLLNISKEKLTIHGAVSKEVCEAMSINAKEKLEADWAIAISGIAGPSGGSKDKPVGLVYISISGPNNHITNIKKIFNSTRNRIEIQTLSVNVCLNSLRLILLSNS</sequence>
<dbReference type="PANTHER" id="PTHR13939:SF0">
    <property type="entry name" value="NMN AMIDOHYDROLASE-LIKE PROTEIN YFAY"/>
    <property type="match status" value="1"/>
</dbReference>
<dbReference type="eggNOG" id="COG1058">
    <property type="taxonomic scope" value="Bacteria"/>
</dbReference>
<dbReference type="InterPro" id="IPR008136">
    <property type="entry name" value="CinA_C"/>
</dbReference>
<dbReference type="SMART" id="SM00852">
    <property type="entry name" value="MoCF_biosynth"/>
    <property type="match status" value="1"/>
</dbReference>
<reference evidence="4" key="1">
    <citation type="journal article" date="2014" name="Sci. Data">
        <title>Genomes of diverse isolates of the marine cyanobacterium Prochlorococcus.</title>
        <authorList>
            <person name="Biller S."/>
            <person name="Berube P."/>
            <person name="Thompson J."/>
            <person name="Kelly L."/>
            <person name="Roggensack S."/>
            <person name="Awad L."/>
            <person name="Roache-Johnson K."/>
            <person name="Ding H."/>
            <person name="Giovannoni S.J."/>
            <person name="Moore L.R."/>
            <person name="Chisholm S.W."/>
        </authorList>
    </citation>
    <scope>NUCLEOTIDE SEQUENCE [LARGE SCALE GENOMIC DNA]</scope>
    <source>
        <strain evidence="4">MIT 9201</strain>
    </source>
</reference>
<evidence type="ECO:0000313" key="3">
    <source>
        <dbReference type="EMBL" id="KGF94521.1"/>
    </source>
</evidence>
<evidence type="ECO:0000259" key="2">
    <source>
        <dbReference type="SMART" id="SM00852"/>
    </source>
</evidence>
<proteinExistence type="inferred from homology"/>
<dbReference type="InterPro" id="IPR050101">
    <property type="entry name" value="CinA"/>
</dbReference>
<dbReference type="Gene3D" id="3.90.950.20">
    <property type="entry name" value="CinA-like"/>
    <property type="match status" value="1"/>
</dbReference>
<dbReference type="Pfam" id="PF00994">
    <property type="entry name" value="MoCF_biosynth"/>
    <property type="match status" value="1"/>
</dbReference>
<accession>A0A0A2A0Z2</accession>
<dbReference type="SUPFAM" id="SSF53218">
    <property type="entry name" value="Molybdenum cofactor biosynthesis proteins"/>
    <property type="match status" value="1"/>
</dbReference>
<evidence type="ECO:0000256" key="1">
    <source>
        <dbReference type="HAMAP-Rule" id="MF_00226"/>
    </source>
</evidence>
<dbReference type="EMBL" id="JNAL01000018">
    <property type="protein sequence ID" value="KGF94521.1"/>
    <property type="molecule type" value="Genomic_DNA"/>
</dbReference>
<dbReference type="Gene3D" id="3.40.980.10">
    <property type="entry name" value="MoaB/Mog-like domain"/>
    <property type="match status" value="1"/>
</dbReference>
<dbReference type="eggNOG" id="COG1546">
    <property type="taxonomic scope" value="Bacteria"/>
</dbReference>
<dbReference type="AlphaFoldDB" id="A0A0A2A0Z2"/>
<dbReference type="NCBIfam" id="TIGR00199">
    <property type="entry name" value="PncC_domain"/>
    <property type="match status" value="1"/>
</dbReference>
<comment type="caution">
    <text evidence="3">The sequence shown here is derived from an EMBL/GenBank/DDBJ whole genome shotgun (WGS) entry which is preliminary data.</text>
</comment>
<dbReference type="InterPro" id="IPR041424">
    <property type="entry name" value="CinA_KH"/>
</dbReference>
<evidence type="ECO:0000313" key="4">
    <source>
        <dbReference type="Proteomes" id="UP000030355"/>
    </source>
</evidence>
<dbReference type="HAMAP" id="MF_00226_B">
    <property type="entry name" value="CinA_B"/>
    <property type="match status" value="1"/>
</dbReference>
<feature type="domain" description="MoaB/Mog" evidence="2">
    <location>
        <begin position="13"/>
        <end position="182"/>
    </location>
</feature>